<evidence type="ECO:0000256" key="3">
    <source>
        <dbReference type="ARBA" id="ARBA00022475"/>
    </source>
</evidence>
<evidence type="ECO:0000256" key="6">
    <source>
        <dbReference type="ARBA" id="ARBA00023136"/>
    </source>
</evidence>
<feature type="transmembrane region" description="Helical" evidence="7">
    <location>
        <begin position="116"/>
        <end position="133"/>
    </location>
</feature>
<dbReference type="Pfam" id="PF00528">
    <property type="entry name" value="BPD_transp_1"/>
    <property type="match status" value="1"/>
</dbReference>
<evidence type="ECO:0000256" key="7">
    <source>
        <dbReference type="RuleBase" id="RU363032"/>
    </source>
</evidence>
<dbReference type="GO" id="GO:0055085">
    <property type="term" value="P:transmembrane transport"/>
    <property type="evidence" value="ECO:0007669"/>
    <property type="project" value="InterPro"/>
</dbReference>
<keyword evidence="4 7" id="KW-0812">Transmembrane</keyword>
<dbReference type="SUPFAM" id="SSF161098">
    <property type="entry name" value="MetI-like"/>
    <property type="match status" value="1"/>
</dbReference>
<evidence type="ECO:0000256" key="5">
    <source>
        <dbReference type="ARBA" id="ARBA00022989"/>
    </source>
</evidence>
<evidence type="ECO:0000256" key="4">
    <source>
        <dbReference type="ARBA" id="ARBA00022692"/>
    </source>
</evidence>
<feature type="transmembrane region" description="Helical" evidence="7">
    <location>
        <begin position="86"/>
        <end position="104"/>
    </location>
</feature>
<dbReference type="PANTHER" id="PTHR43227">
    <property type="entry name" value="BLL4140 PROTEIN"/>
    <property type="match status" value="1"/>
</dbReference>
<evidence type="ECO:0000256" key="1">
    <source>
        <dbReference type="ARBA" id="ARBA00004651"/>
    </source>
</evidence>
<comment type="subcellular location">
    <subcellularLocation>
        <location evidence="1 7">Cell membrane</location>
        <topology evidence="1 7">Multi-pass membrane protein</topology>
    </subcellularLocation>
</comment>
<gene>
    <name evidence="9" type="ORF">ENU78_02420</name>
</gene>
<keyword evidence="6 7" id="KW-0472">Membrane</keyword>
<dbReference type="OMA" id="TEWEKFW"/>
<dbReference type="CDD" id="cd06261">
    <property type="entry name" value="TM_PBP2"/>
    <property type="match status" value="1"/>
</dbReference>
<name>A0A7C3Q0B7_DICTH</name>
<feature type="transmembrane region" description="Helical" evidence="7">
    <location>
        <begin position="272"/>
        <end position="296"/>
    </location>
</feature>
<dbReference type="InterPro" id="IPR000515">
    <property type="entry name" value="MetI-like"/>
</dbReference>
<dbReference type="PANTHER" id="PTHR43227:SF3">
    <property type="entry name" value="BINDING-PROTEIN-DEPENDENT TRANSPORT SYSTEMS INNER MEMBRANE COMPONENT"/>
    <property type="match status" value="1"/>
</dbReference>
<feature type="transmembrane region" description="Helical" evidence="7">
    <location>
        <begin position="20"/>
        <end position="45"/>
    </location>
</feature>
<evidence type="ECO:0000256" key="2">
    <source>
        <dbReference type="ARBA" id="ARBA00022448"/>
    </source>
</evidence>
<dbReference type="Gene3D" id="1.10.3720.10">
    <property type="entry name" value="MetI-like"/>
    <property type="match status" value="1"/>
</dbReference>
<comment type="caution">
    <text evidence="9">The sequence shown here is derived from an EMBL/GenBank/DDBJ whole genome shotgun (WGS) entry which is preliminary data.</text>
</comment>
<proteinExistence type="inferred from homology"/>
<keyword evidence="2 7" id="KW-0813">Transport</keyword>
<dbReference type="InterPro" id="IPR035906">
    <property type="entry name" value="MetI-like_sf"/>
</dbReference>
<keyword evidence="5 7" id="KW-1133">Transmembrane helix</keyword>
<dbReference type="GO" id="GO:0005886">
    <property type="term" value="C:plasma membrane"/>
    <property type="evidence" value="ECO:0007669"/>
    <property type="project" value="UniProtKB-SubCell"/>
</dbReference>
<dbReference type="PROSITE" id="PS50928">
    <property type="entry name" value="ABC_TM1"/>
    <property type="match status" value="1"/>
</dbReference>
<sequence length="305" mass="35194">MKNRKRLKTLSQRQARVGRLFVYPWLLGFLIFFAWPFIQSIIFAFSQLDVSPEGYNLIFVGFRNFIKALREDPNFIRYLTTEVGNMLVNIPLIIMFSLFVAILLNQKFRGRTLVRAIFFLPVVVMSGALLYVLESNSIEQFAMGAQAGMALSNSPFLRGIDFRLFLIRITGNIPFLMPIINAIDRIYEIIWKSGVQILIFLAGLQSIPSSFYEVARVEGATTWETFWKVTLPMISPIVLVNVIYTVIDSFTDYSNDVLRYILEVAFKQLNHGYSAAIAWLYFIIIGLVLLLLMWVISKRVFYMNE</sequence>
<dbReference type="InterPro" id="IPR050809">
    <property type="entry name" value="UgpAE/MalFG_permease"/>
</dbReference>
<dbReference type="AlphaFoldDB" id="A0A7C3Q0B7"/>
<dbReference type="EMBL" id="DTDV01000007">
    <property type="protein sequence ID" value="HGK23294.1"/>
    <property type="molecule type" value="Genomic_DNA"/>
</dbReference>
<feature type="domain" description="ABC transmembrane type-1" evidence="8">
    <location>
        <begin position="79"/>
        <end position="293"/>
    </location>
</feature>
<evidence type="ECO:0000313" key="9">
    <source>
        <dbReference type="EMBL" id="HGK23294.1"/>
    </source>
</evidence>
<comment type="similarity">
    <text evidence="7">Belongs to the binding-protein-dependent transport system permease family.</text>
</comment>
<organism evidence="9">
    <name type="scientific">Dictyoglomus thermophilum</name>
    <dbReference type="NCBI Taxonomy" id="14"/>
    <lineage>
        <taxon>Bacteria</taxon>
        <taxon>Pseudomonadati</taxon>
        <taxon>Dictyoglomota</taxon>
        <taxon>Dictyoglomia</taxon>
        <taxon>Dictyoglomales</taxon>
        <taxon>Dictyoglomaceae</taxon>
        <taxon>Dictyoglomus</taxon>
    </lineage>
</organism>
<reference evidence="9" key="1">
    <citation type="journal article" date="2020" name="mSystems">
        <title>Genome- and Community-Level Interaction Insights into Carbon Utilization and Element Cycling Functions of Hydrothermarchaeota in Hydrothermal Sediment.</title>
        <authorList>
            <person name="Zhou Z."/>
            <person name="Liu Y."/>
            <person name="Xu W."/>
            <person name="Pan J."/>
            <person name="Luo Z.H."/>
            <person name="Li M."/>
        </authorList>
    </citation>
    <scope>NUCLEOTIDE SEQUENCE [LARGE SCALE GENOMIC DNA]</scope>
    <source>
        <strain evidence="9">SpSt-70</strain>
    </source>
</reference>
<keyword evidence="3" id="KW-1003">Cell membrane</keyword>
<evidence type="ECO:0000259" key="8">
    <source>
        <dbReference type="PROSITE" id="PS50928"/>
    </source>
</evidence>
<feature type="transmembrane region" description="Helical" evidence="7">
    <location>
        <begin position="162"/>
        <end position="183"/>
    </location>
</feature>
<protein>
    <submittedName>
        <fullName evidence="9">Sugar ABC transporter permease</fullName>
    </submittedName>
</protein>
<accession>A0A7C3Q0B7</accession>
<feature type="transmembrane region" description="Helical" evidence="7">
    <location>
        <begin position="232"/>
        <end position="251"/>
    </location>
</feature>